<dbReference type="Proteomes" id="UP000218263">
    <property type="component" value="Chromosome"/>
</dbReference>
<sequence>MENSKPKPFDIAVKWAAIYVIASIVLTYTWQLLNIDPNTSVKYIGFVIFIVFLILTQKEQRDKQGGFVTFGESFVAGLLYSIVSAVVISVFTYLYFAVLSPQMYEKVLDTTKAGLVAKGLSSDQIDQTMSIMSKYGVLLAAVGSLFLMAIFGIIVSLIGAAIFKKERTILDIEQSSDSFTDPAV</sequence>
<reference evidence="1 2" key="1">
    <citation type="submission" date="2015-12" db="EMBL/GenBank/DDBJ databases">
        <title>Genome sequence of Mucilaginibacter gotjawali.</title>
        <authorList>
            <person name="Lee J.S."/>
            <person name="Lee K.C."/>
            <person name="Kim K.K."/>
            <person name="Lee B.W."/>
        </authorList>
    </citation>
    <scope>NUCLEOTIDE SEQUENCE [LARGE SCALE GENOMIC DNA]</scope>
    <source>
        <strain evidence="1 2">SA3-7</strain>
    </source>
</reference>
<dbReference type="EMBL" id="AP017313">
    <property type="protein sequence ID" value="BAU54127.1"/>
    <property type="molecule type" value="Genomic_DNA"/>
</dbReference>
<gene>
    <name evidence="1" type="ORF">MgSA37_02299</name>
</gene>
<accession>A0A0X8X1L7</accession>
<dbReference type="OrthoDB" id="1122768at2"/>
<dbReference type="InterPro" id="IPR025250">
    <property type="entry name" value="DUF4199"/>
</dbReference>
<dbReference type="KEGG" id="mgot:MgSA37_02299"/>
<name>A0A0X8X1L7_9SPHI</name>
<proteinExistence type="predicted"/>
<organism evidence="1 2">
    <name type="scientific">Mucilaginibacter gotjawali</name>
    <dbReference type="NCBI Taxonomy" id="1550579"/>
    <lineage>
        <taxon>Bacteria</taxon>
        <taxon>Pseudomonadati</taxon>
        <taxon>Bacteroidota</taxon>
        <taxon>Sphingobacteriia</taxon>
        <taxon>Sphingobacteriales</taxon>
        <taxon>Sphingobacteriaceae</taxon>
        <taxon>Mucilaginibacter</taxon>
    </lineage>
</organism>
<keyword evidence="2" id="KW-1185">Reference proteome</keyword>
<dbReference type="Pfam" id="PF13858">
    <property type="entry name" value="DUF4199"/>
    <property type="match status" value="1"/>
</dbReference>
<dbReference type="RefSeq" id="WP_096351957.1">
    <property type="nucleotide sequence ID" value="NZ_AP017313.1"/>
</dbReference>
<dbReference type="AlphaFoldDB" id="A0A0X8X1L7"/>
<evidence type="ECO:0000313" key="2">
    <source>
        <dbReference type="Proteomes" id="UP000218263"/>
    </source>
</evidence>
<evidence type="ECO:0000313" key="1">
    <source>
        <dbReference type="EMBL" id="BAU54127.1"/>
    </source>
</evidence>
<protein>
    <submittedName>
        <fullName evidence="1">Uncharacterized protein</fullName>
    </submittedName>
</protein>